<evidence type="ECO:0000256" key="1">
    <source>
        <dbReference type="SAM" id="MobiDB-lite"/>
    </source>
</evidence>
<dbReference type="AlphaFoldDB" id="A0AAD3S5D5"/>
<gene>
    <name evidence="2" type="ORF">Nepgr_006516</name>
</gene>
<comment type="caution">
    <text evidence="2">The sequence shown here is derived from an EMBL/GenBank/DDBJ whole genome shotgun (WGS) entry which is preliminary data.</text>
</comment>
<proteinExistence type="predicted"/>
<dbReference type="EMBL" id="BSYO01000005">
    <property type="protein sequence ID" value="GMH04676.1"/>
    <property type="molecule type" value="Genomic_DNA"/>
</dbReference>
<accession>A0AAD3S5D5</accession>
<keyword evidence="3" id="KW-1185">Reference proteome</keyword>
<protein>
    <submittedName>
        <fullName evidence="2">Uncharacterized protein</fullName>
    </submittedName>
</protein>
<evidence type="ECO:0000313" key="3">
    <source>
        <dbReference type="Proteomes" id="UP001279734"/>
    </source>
</evidence>
<sequence length="114" mass="12989">MVAANPTYTSPGTNLEIVNQASCKPPVTRTRKNKEEKKGEGRNKNEPWLAKKRCTSLGKVSFVFSCYKLPCCPSSKQKTSSCKWRPKLEEEYEDQEGNIYNKKTNTDLQRQGLI</sequence>
<name>A0AAD3S5D5_NEPGR</name>
<organism evidence="2 3">
    <name type="scientific">Nepenthes gracilis</name>
    <name type="common">Slender pitcher plant</name>
    <dbReference type="NCBI Taxonomy" id="150966"/>
    <lineage>
        <taxon>Eukaryota</taxon>
        <taxon>Viridiplantae</taxon>
        <taxon>Streptophyta</taxon>
        <taxon>Embryophyta</taxon>
        <taxon>Tracheophyta</taxon>
        <taxon>Spermatophyta</taxon>
        <taxon>Magnoliopsida</taxon>
        <taxon>eudicotyledons</taxon>
        <taxon>Gunneridae</taxon>
        <taxon>Pentapetalae</taxon>
        <taxon>Caryophyllales</taxon>
        <taxon>Nepenthaceae</taxon>
        <taxon>Nepenthes</taxon>
    </lineage>
</organism>
<feature type="region of interest" description="Disordered" evidence="1">
    <location>
        <begin position="20"/>
        <end position="45"/>
    </location>
</feature>
<feature type="compositionally biased region" description="Basic and acidic residues" evidence="1">
    <location>
        <begin position="33"/>
        <end position="45"/>
    </location>
</feature>
<evidence type="ECO:0000313" key="2">
    <source>
        <dbReference type="EMBL" id="GMH04676.1"/>
    </source>
</evidence>
<dbReference type="Proteomes" id="UP001279734">
    <property type="component" value="Unassembled WGS sequence"/>
</dbReference>
<reference evidence="2" key="1">
    <citation type="submission" date="2023-05" db="EMBL/GenBank/DDBJ databases">
        <title>Nepenthes gracilis genome sequencing.</title>
        <authorList>
            <person name="Fukushima K."/>
        </authorList>
    </citation>
    <scope>NUCLEOTIDE SEQUENCE</scope>
    <source>
        <strain evidence="2">SING2019-196</strain>
    </source>
</reference>